<keyword evidence="7" id="KW-0630">Potassium</keyword>
<keyword evidence="4 13" id="KW-0812">Transmembrane</keyword>
<comment type="caution">
    <text evidence="18">The sequence shown here is derived from an EMBL/GenBank/DDBJ whole genome shotgun (WGS) entry which is preliminary data.</text>
</comment>
<sequence length="1309" mass="146765">CALHVRQIYVGGLTGKIFNMSDELLQNLYYILACEIESDDDNLKNGSWTKYFYNTSSVVKIMGNICERMEKNCSDNYSKRQSALRQIRDIIAHDETLSGCKMSNSLIYEVISMASFWGLLFLLQVVPMLYRSLFRRDEIVAMKPPPGPVMRCFSRFRVACERLATPWSLPGKVLGIIWSVFSVASFVFYLYQTVSHYRFIRFCQDQVDKIFAYVDLAFNVFFFVYFFIRYIASANKASFLVAPHSLMEICTIGPSICTLFSDDKHSLFNFLRAIRLAAIKEVLISFNLISSATSKSLISLIIGMICFWSTLAGLIHLVENLDNFWTFMGPRVFEPCKALDFFNSFYMLIITASTVGYGDIYPKTTLGQLTIMICIVVAGTYFLTSVPALISLYLENRINKKSNFCTGIGQRHIVLTGAVESGTASAFLSDFYNPTRWNGSININAHLKCCALYSGTLPSVTQWLFHGMTGRVRTIRGSCVNPRDLTDVKAYSANAIVILSQLLPADKNEDDYDNYMRAMTVKLNFPDVRTIVQIHSIYNKFSYYYLTGWRNKSAYNSLWDLDTVICNDQIVNGLMGMNCMAPGFSTLIINLLCSTEVEKTDLFQQYKWRSFYNFGLTATFHCARFTRSFRGMSFKAACAIIYDRWGIILLGVSVDQANCNYSSTIINPSCDPDFVINPSIMKAFVICKDPKDLNRFETYCNYCKNKADGICTCDGNAASEIVPKTEAVQRSVAEKLLRDKQMRKNALFSKNNPELVGLELCDSKKEGKNQKEASDLNIYHRWEEIALRPNCVGDRQLEEKFRHDIEEGRGDPALGIMSTHHGALSATDTWRYERSRRPIADISSTLHWAPNRRCRLLDIEEATDVPWVGHVVVCVLGDVTYPVGLAALLLPLRSRLIDPSQLRDVVVLGDADNLASVEWKHVRNFRQVYFVRGSGMFTDHLVSCRVHVASAVTVLKVSGGSGSNGGNGGGSSQSGGGGGGSGGGNDEGESGGGNGGNGSSEIEMRGQEAFGLADTDAVVCAENVRAVVIGRRGEYYYREKFHLTVRLSCPQVASFFSDLKERDRDYQHSDIIRTQAFAEGLVISDTQLATLASATFHCPEVAQFLQALIQGSNQMTVDNFIGSHVGMPSELDIERAMLLSTSYSFRIAQLSIRDKPLCEMFDSFNSKTIYWEELYIRSLEHFGIICLGIYQLRNKNRLMAKKKKASGRFVYTFPSRRTVVDVSDKVFCILPDPKKGQKSPKSNLAKIQRANPGQTGSKTDSENDRLNKKYFSGSLSNASNPVKDGDEYDATPDNSFNFVSPYDPDDEQL</sequence>
<keyword evidence="6" id="KW-0851">Voltage-gated channel</keyword>
<dbReference type="PANTHER" id="PTHR10027">
    <property type="entry name" value="CALCIUM-ACTIVATED POTASSIUM CHANNEL ALPHA CHAIN"/>
    <property type="match status" value="1"/>
</dbReference>
<feature type="transmembrane region" description="Helical" evidence="13">
    <location>
        <begin position="173"/>
        <end position="191"/>
    </location>
</feature>
<feature type="transmembrane region" description="Helical" evidence="13">
    <location>
        <begin position="297"/>
        <end position="318"/>
    </location>
</feature>
<feature type="domain" description="Ion transport" evidence="14">
    <location>
        <begin position="179"/>
        <end position="386"/>
    </location>
</feature>
<dbReference type="EMBL" id="NIVC01000420">
    <property type="protein sequence ID" value="PAA83407.1"/>
    <property type="molecule type" value="Genomic_DNA"/>
</dbReference>
<keyword evidence="11" id="KW-0407">Ion channel</keyword>
<dbReference type="Pfam" id="PF21014">
    <property type="entry name" value="Slowpoke_C"/>
    <property type="match status" value="1"/>
</dbReference>
<comment type="subcellular location">
    <subcellularLocation>
        <location evidence="1">Membrane</location>
        <topology evidence="1">Multi-pass membrane protein</topology>
    </subcellularLocation>
</comment>
<evidence type="ECO:0000256" key="10">
    <source>
        <dbReference type="ARBA" id="ARBA00023136"/>
    </source>
</evidence>
<evidence type="ECO:0000256" key="7">
    <source>
        <dbReference type="ARBA" id="ARBA00022958"/>
    </source>
</evidence>
<feature type="region of interest" description="Disordered" evidence="12">
    <location>
        <begin position="962"/>
        <end position="1002"/>
    </location>
</feature>
<name>A0A267GD78_9PLAT</name>
<evidence type="ECO:0000256" key="9">
    <source>
        <dbReference type="ARBA" id="ARBA00023065"/>
    </source>
</evidence>
<dbReference type="InterPro" id="IPR047871">
    <property type="entry name" value="K_chnl_Slo-like"/>
</dbReference>
<keyword evidence="19" id="KW-1185">Reference proteome</keyword>
<feature type="region of interest" description="Disordered" evidence="12">
    <location>
        <begin position="1233"/>
        <end position="1309"/>
    </location>
</feature>
<feature type="compositionally biased region" description="Gly residues" evidence="12">
    <location>
        <begin position="962"/>
        <end position="998"/>
    </location>
</feature>
<keyword evidence="9" id="KW-0406">Ion transport</keyword>
<proteinExistence type="predicted"/>
<keyword evidence="5" id="KW-0631">Potassium channel</keyword>
<evidence type="ECO:0000259" key="16">
    <source>
        <dbReference type="Pfam" id="PF21014"/>
    </source>
</evidence>
<dbReference type="Gene3D" id="3.40.50.720">
    <property type="entry name" value="NAD(P)-binding Rossmann-like Domain"/>
    <property type="match status" value="1"/>
</dbReference>
<reference evidence="18 19" key="1">
    <citation type="submission" date="2017-06" db="EMBL/GenBank/DDBJ databases">
        <title>A platform for efficient transgenesis in Macrostomum lignano, a flatworm model organism for stem cell research.</title>
        <authorList>
            <person name="Berezikov E."/>
        </authorList>
    </citation>
    <scope>NUCLEOTIDE SEQUENCE [LARGE SCALE GENOMIC DNA]</scope>
    <source>
        <strain evidence="18">DV1</strain>
        <tissue evidence="18">Whole organism</tissue>
    </source>
</reference>
<evidence type="ECO:0000256" key="6">
    <source>
        <dbReference type="ARBA" id="ARBA00022882"/>
    </source>
</evidence>
<dbReference type="Pfam" id="PF22614">
    <property type="entry name" value="Slo-like_RCK"/>
    <property type="match status" value="2"/>
</dbReference>
<dbReference type="InterPro" id="IPR003148">
    <property type="entry name" value="RCK_N"/>
</dbReference>
<dbReference type="InterPro" id="IPR003929">
    <property type="entry name" value="K_chnl_BK_asu"/>
</dbReference>
<protein>
    <recommendedName>
        <fullName evidence="20">Ion_trans_2 domain-containing protein</fullName>
    </recommendedName>
</protein>
<organism evidence="18 19">
    <name type="scientific">Macrostomum lignano</name>
    <dbReference type="NCBI Taxonomy" id="282301"/>
    <lineage>
        <taxon>Eukaryota</taxon>
        <taxon>Metazoa</taxon>
        <taxon>Spiralia</taxon>
        <taxon>Lophotrochozoa</taxon>
        <taxon>Platyhelminthes</taxon>
        <taxon>Rhabditophora</taxon>
        <taxon>Macrostomorpha</taxon>
        <taxon>Macrostomida</taxon>
        <taxon>Macrostomidae</taxon>
        <taxon>Macrostomum</taxon>
    </lineage>
</organism>
<feature type="transmembrane region" description="Helical" evidence="13">
    <location>
        <begin position="338"/>
        <end position="357"/>
    </location>
</feature>
<evidence type="ECO:0000256" key="12">
    <source>
        <dbReference type="SAM" id="MobiDB-lite"/>
    </source>
</evidence>
<feature type="domain" description="Calcium-activated potassium channel BK alpha subunit" evidence="15">
    <location>
        <begin position="562"/>
        <end position="652"/>
    </location>
</feature>
<evidence type="ECO:0000256" key="13">
    <source>
        <dbReference type="SAM" id="Phobius"/>
    </source>
</evidence>
<gene>
    <name evidence="18" type="ORF">BOX15_Mlig020928g2</name>
</gene>
<evidence type="ECO:0000259" key="14">
    <source>
        <dbReference type="Pfam" id="PF00520"/>
    </source>
</evidence>
<evidence type="ECO:0000259" key="15">
    <source>
        <dbReference type="Pfam" id="PF03493"/>
    </source>
</evidence>
<keyword evidence="8 13" id="KW-1133">Transmembrane helix</keyword>
<dbReference type="SUPFAM" id="SSF81324">
    <property type="entry name" value="Voltage-gated potassium channels"/>
    <property type="match status" value="1"/>
</dbReference>
<dbReference type="InterPro" id="IPR005821">
    <property type="entry name" value="Ion_trans_dom"/>
</dbReference>
<evidence type="ECO:0000313" key="19">
    <source>
        <dbReference type="Proteomes" id="UP000215902"/>
    </source>
</evidence>
<dbReference type="STRING" id="282301.A0A267GD78"/>
<keyword evidence="3" id="KW-0633">Potassium transport</keyword>
<dbReference type="PANTHER" id="PTHR10027:SF33">
    <property type="entry name" value="CALCIUM-ACTIVATED POTASSIUM CHANNEL SUBUNIT ALPHA-1-RELATED"/>
    <property type="match status" value="1"/>
</dbReference>
<feature type="non-terminal residue" evidence="18">
    <location>
        <position position="1"/>
    </location>
</feature>
<feature type="domain" description="Ca2+-activated K+ channel Slowpoke-like C-terminal" evidence="16">
    <location>
        <begin position="1104"/>
        <end position="1229"/>
    </location>
</feature>
<dbReference type="Pfam" id="PF03493">
    <property type="entry name" value="BK_channel_a"/>
    <property type="match status" value="1"/>
</dbReference>
<dbReference type="PRINTS" id="PR00169">
    <property type="entry name" value="KCHANNEL"/>
</dbReference>
<evidence type="ECO:0000256" key="3">
    <source>
        <dbReference type="ARBA" id="ARBA00022538"/>
    </source>
</evidence>
<keyword evidence="10 13" id="KW-0472">Membrane</keyword>
<dbReference type="GO" id="GO:0034702">
    <property type="term" value="C:monoatomic ion channel complex"/>
    <property type="evidence" value="ECO:0007669"/>
    <property type="project" value="UniProtKB-KW"/>
</dbReference>
<feature type="transmembrane region" description="Helical" evidence="13">
    <location>
        <begin position="212"/>
        <end position="232"/>
    </location>
</feature>
<evidence type="ECO:0000256" key="5">
    <source>
        <dbReference type="ARBA" id="ARBA00022826"/>
    </source>
</evidence>
<dbReference type="GO" id="GO:0060072">
    <property type="term" value="F:large conductance calcium-activated potassium channel activity"/>
    <property type="evidence" value="ECO:0007669"/>
    <property type="project" value="TreeGrafter"/>
</dbReference>
<feature type="transmembrane region" description="Helical" evidence="13">
    <location>
        <begin position="270"/>
        <end position="290"/>
    </location>
</feature>
<evidence type="ECO:0008006" key="20">
    <source>
        <dbReference type="Google" id="ProtNLM"/>
    </source>
</evidence>
<dbReference type="InterPro" id="IPR048735">
    <property type="entry name" value="Slowpoke-like_C"/>
</dbReference>
<dbReference type="Gene3D" id="1.20.120.350">
    <property type="entry name" value="Voltage-gated potassium channels. Chain C"/>
    <property type="match status" value="1"/>
</dbReference>
<feature type="domain" description="RCK N-terminal" evidence="17">
    <location>
        <begin position="410"/>
        <end position="532"/>
    </location>
</feature>
<evidence type="ECO:0000256" key="11">
    <source>
        <dbReference type="ARBA" id="ARBA00023303"/>
    </source>
</evidence>
<dbReference type="OrthoDB" id="10035564at2759"/>
<evidence type="ECO:0000313" key="18">
    <source>
        <dbReference type="EMBL" id="PAA83407.1"/>
    </source>
</evidence>
<dbReference type="Proteomes" id="UP000215902">
    <property type="component" value="Unassembled WGS sequence"/>
</dbReference>
<evidence type="ECO:0000256" key="1">
    <source>
        <dbReference type="ARBA" id="ARBA00004141"/>
    </source>
</evidence>
<dbReference type="Gene3D" id="1.10.287.70">
    <property type="match status" value="1"/>
</dbReference>
<evidence type="ECO:0000256" key="2">
    <source>
        <dbReference type="ARBA" id="ARBA00022448"/>
    </source>
</evidence>
<dbReference type="InterPro" id="IPR027359">
    <property type="entry name" value="Volt_channel_dom_sf"/>
</dbReference>
<feature type="transmembrane region" description="Helical" evidence="13">
    <location>
        <begin position="369"/>
        <end position="394"/>
    </location>
</feature>
<keyword evidence="2" id="KW-0813">Transport</keyword>
<dbReference type="Pfam" id="PF00520">
    <property type="entry name" value="Ion_trans"/>
    <property type="match status" value="1"/>
</dbReference>
<accession>A0A267GD78</accession>
<evidence type="ECO:0000256" key="4">
    <source>
        <dbReference type="ARBA" id="ARBA00022692"/>
    </source>
</evidence>
<evidence type="ECO:0000256" key="8">
    <source>
        <dbReference type="ARBA" id="ARBA00022989"/>
    </source>
</evidence>
<feature type="transmembrane region" description="Helical" evidence="13">
    <location>
        <begin position="106"/>
        <end position="126"/>
    </location>
</feature>
<feature type="domain" description="RCK N-terminal" evidence="17">
    <location>
        <begin position="869"/>
        <end position="957"/>
    </location>
</feature>
<evidence type="ECO:0000259" key="17">
    <source>
        <dbReference type="Pfam" id="PF22614"/>
    </source>
</evidence>